<gene>
    <name evidence="1" type="ORF">SAMN04487992_10711</name>
</gene>
<dbReference type="Proteomes" id="UP000182114">
    <property type="component" value="Unassembled WGS sequence"/>
</dbReference>
<protein>
    <submittedName>
        <fullName evidence="1">Uncharacterized protein</fullName>
    </submittedName>
</protein>
<dbReference type="AlphaFoldDB" id="A0A1G7I2U8"/>
<sequence>MNKFKDFFSSKKPVAVIGLLFACFFLYTNLQAYFHLKYFSVYGIVECTEIDIQNSNSYAMYEFYVGSKKIEGATYLDGKIYPGWVGKHFKVQYSSKDPKINEIFLDKPVYDTVRIKKAGFVIKVQEKKEKRNQFRD</sequence>
<dbReference type="eggNOG" id="ENOG50315RX">
    <property type="taxonomic scope" value="Bacteria"/>
</dbReference>
<accession>A0A1G7I2U8</accession>
<organism evidence="1 2">
    <name type="scientific">Cellulophaga baltica</name>
    <dbReference type="NCBI Taxonomy" id="76594"/>
    <lineage>
        <taxon>Bacteria</taxon>
        <taxon>Pseudomonadati</taxon>
        <taxon>Bacteroidota</taxon>
        <taxon>Flavobacteriia</taxon>
        <taxon>Flavobacteriales</taxon>
        <taxon>Flavobacteriaceae</taxon>
        <taxon>Cellulophaga</taxon>
    </lineage>
</organism>
<evidence type="ECO:0000313" key="2">
    <source>
        <dbReference type="Proteomes" id="UP000182114"/>
    </source>
</evidence>
<evidence type="ECO:0000313" key="1">
    <source>
        <dbReference type="EMBL" id="SDF06893.1"/>
    </source>
</evidence>
<proteinExistence type="predicted"/>
<dbReference type="RefSeq" id="WP_074538589.1">
    <property type="nucleotide sequence ID" value="NZ_FNBD01000007.1"/>
</dbReference>
<reference evidence="2" key="1">
    <citation type="submission" date="2016-10" db="EMBL/GenBank/DDBJ databases">
        <authorList>
            <person name="Varghese N."/>
            <person name="Submissions S."/>
        </authorList>
    </citation>
    <scope>NUCLEOTIDE SEQUENCE [LARGE SCALE GENOMIC DNA]</scope>
    <source>
        <strain evidence="2">DSM 24729</strain>
    </source>
</reference>
<name>A0A1G7I2U8_9FLAO</name>
<dbReference type="EMBL" id="FNBD01000007">
    <property type="protein sequence ID" value="SDF06893.1"/>
    <property type="molecule type" value="Genomic_DNA"/>
</dbReference>
<dbReference type="PROSITE" id="PS51257">
    <property type="entry name" value="PROKAR_LIPOPROTEIN"/>
    <property type="match status" value="1"/>
</dbReference>
<keyword evidence="2" id="KW-1185">Reference proteome</keyword>